<dbReference type="OrthoDB" id="44867at2759"/>
<evidence type="ECO:0000256" key="5">
    <source>
        <dbReference type="SAM" id="MobiDB-lite"/>
    </source>
</evidence>
<gene>
    <name evidence="8" type="ORF">RCOM_1212040</name>
</gene>
<dbReference type="STRING" id="3988.B9SF13"/>
<dbReference type="PROSITE" id="PS00466">
    <property type="entry name" value="ZF_TFIIS_1"/>
    <property type="match status" value="1"/>
</dbReference>
<dbReference type="InterPro" id="IPR035100">
    <property type="entry name" value="TF_IIS-typ"/>
</dbReference>
<keyword evidence="8" id="KW-0251">Elongation factor</keyword>
<accession>B9SF13</accession>
<dbReference type="CDD" id="cd13749">
    <property type="entry name" value="Zn-ribbon_TFIIS"/>
    <property type="match status" value="1"/>
</dbReference>
<dbReference type="eggNOG" id="KOG1105">
    <property type="taxonomic scope" value="Eukaryota"/>
</dbReference>
<proteinExistence type="predicted"/>
<dbReference type="AlphaFoldDB" id="B9SF13"/>
<keyword evidence="2 4" id="KW-0863">Zinc-finger</keyword>
<dbReference type="EMBL" id="EQ973941">
    <property type="protein sequence ID" value="EEF37790.1"/>
    <property type="molecule type" value="Genomic_DNA"/>
</dbReference>
<keyword evidence="9" id="KW-1185">Reference proteome</keyword>
<dbReference type="InterPro" id="IPR003618">
    <property type="entry name" value="TFIIS_cen_dom"/>
</dbReference>
<evidence type="ECO:0000256" key="1">
    <source>
        <dbReference type="ARBA" id="ARBA00022723"/>
    </source>
</evidence>
<dbReference type="Proteomes" id="UP000008311">
    <property type="component" value="Unassembled WGS sequence"/>
</dbReference>
<protein>
    <submittedName>
        <fullName evidence="8">Transcription elongation factor s-II, putative</fullName>
    </submittedName>
</protein>
<dbReference type="PIRSF" id="PIRSF006704">
    <property type="entry name" value="TF_IIS"/>
    <property type="match status" value="1"/>
</dbReference>
<dbReference type="PANTHER" id="PTHR11477:SF49">
    <property type="entry name" value="TRANSCRIPTION ELONGATION FACTOR"/>
    <property type="match status" value="1"/>
</dbReference>
<evidence type="ECO:0000256" key="4">
    <source>
        <dbReference type="PROSITE-ProRule" id="PRU00472"/>
    </source>
</evidence>
<dbReference type="PROSITE" id="PS51133">
    <property type="entry name" value="ZF_TFIIS_2"/>
    <property type="match status" value="1"/>
</dbReference>
<evidence type="ECO:0000313" key="8">
    <source>
        <dbReference type="EMBL" id="EEF37790.1"/>
    </source>
</evidence>
<dbReference type="GO" id="GO:0006357">
    <property type="term" value="P:regulation of transcription by RNA polymerase II"/>
    <property type="evidence" value="ECO:0000318"/>
    <property type="project" value="GO_Central"/>
</dbReference>
<evidence type="ECO:0000259" key="7">
    <source>
        <dbReference type="PROSITE" id="PS51321"/>
    </source>
</evidence>
<dbReference type="SMART" id="SM00510">
    <property type="entry name" value="TFS2M"/>
    <property type="match status" value="1"/>
</dbReference>
<dbReference type="Pfam" id="PF07500">
    <property type="entry name" value="TFIIS_M"/>
    <property type="match status" value="1"/>
</dbReference>
<dbReference type="SUPFAM" id="SSF46942">
    <property type="entry name" value="Elongation factor TFIIS domain 2"/>
    <property type="match status" value="1"/>
</dbReference>
<dbReference type="GO" id="GO:0008270">
    <property type="term" value="F:zinc ion binding"/>
    <property type="evidence" value="ECO:0007669"/>
    <property type="project" value="UniProtKB-KW"/>
</dbReference>
<evidence type="ECO:0000256" key="3">
    <source>
        <dbReference type="ARBA" id="ARBA00022833"/>
    </source>
</evidence>
<dbReference type="GO" id="GO:0005634">
    <property type="term" value="C:nucleus"/>
    <property type="evidence" value="ECO:0000318"/>
    <property type="project" value="GO_Central"/>
</dbReference>
<reference evidence="9" key="1">
    <citation type="journal article" date="2010" name="Nat. Biotechnol.">
        <title>Draft genome sequence of the oilseed species Ricinus communis.</title>
        <authorList>
            <person name="Chan A.P."/>
            <person name="Crabtree J."/>
            <person name="Zhao Q."/>
            <person name="Lorenzi H."/>
            <person name="Orvis J."/>
            <person name="Puiu D."/>
            <person name="Melake-Berhan A."/>
            <person name="Jones K.M."/>
            <person name="Redman J."/>
            <person name="Chen G."/>
            <person name="Cahoon E.B."/>
            <person name="Gedil M."/>
            <person name="Stanke M."/>
            <person name="Haas B.J."/>
            <person name="Wortman J.R."/>
            <person name="Fraser-Liggett C.M."/>
            <person name="Ravel J."/>
            <person name="Rabinowicz P.D."/>
        </authorList>
    </citation>
    <scope>NUCLEOTIDE SEQUENCE [LARGE SCALE GENOMIC DNA]</scope>
    <source>
        <strain evidence="9">cv. Hale</strain>
    </source>
</reference>
<evidence type="ECO:0000259" key="6">
    <source>
        <dbReference type="PROSITE" id="PS51133"/>
    </source>
</evidence>
<dbReference type="Pfam" id="PF01096">
    <property type="entry name" value="Zn_ribbon_TFIIS"/>
    <property type="match status" value="1"/>
</dbReference>
<sequence length="337" mass="38160">MEEQLVDLYTVAWKSSRSAALESKCLNALSRLRCFPITFDVLASIPSVDVFRGFKALTKHPNMKIVDLSARVIAAWCKKLLKQLHRYEDYVSSIQKQPCTRTTAPSKDQTSQVVATVPKEAKIDINANPRTVKALKVQNKSFKKVSRTQTPKILTPHPHSKAASIPKSSNSLRESIREQISQALSMVFNEAKHDTLKTCDPIQIAASLESALFVKWGVSNTRSRTKYRSLLFNIKDPKNPDFRRKILVGEIKAEEVAEMDAGQMASDEMQRKNQGIQAKSLWKCIVGREQEGTTDQFKCGKCGEKRTTYYQMQTRSADEPMTTYVTCTICDNHWKFC</sequence>
<name>B9SF13_RICCO</name>
<dbReference type="SMART" id="SM00440">
    <property type="entry name" value="ZnF_C2C2"/>
    <property type="match status" value="1"/>
</dbReference>
<keyword evidence="1" id="KW-0479">Metal-binding</keyword>
<keyword evidence="8" id="KW-0648">Protein biosynthesis</keyword>
<dbReference type="SUPFAM" id="SSF57783">
    <property type="entry name" value="Zinc beta-ribbon"/>
    <property type="match status" value="1"/>
</dbReference>
<dbReference type="PROSITE" id="PS51321">
    <property type="entry name" value="TFIIS_CENTRAL"/>
    <property type="match status" value="1"/>
</dbReference>
<dbReference type="InParanoid" id="B9SF13"/>
<dbReference type="KEGG" id="rcu:8288318"/>
<dbReference type="GO" id="GO:0003746">
    <property type="term" value="F:translation elongation factor activity"/>
    <property type="evidence" value="ECO:0007669"/>
    <property type="project" value="UniProtKB-KW"/>
</dbReference>
<keyword evidence="3" id="KW-0862">Zinc</keyword>
<dbReference type="Gene3D" id="1.10.472.30">
    <property type="entry name" value="Transcription elongation factor S-II, central domain"/>
    <property type="match status" value="1"/>
</dbReference>
<dbReference type="Gene3D" id="2.20.25.10">
    <property type="match status" value="1"/>
</dbReference>
<dbReference type="GO" id="GO:0003676">
    <property type="term" value="F:nucleic acid binding"/>
    <property type="evidence" value="ECO:0007669"/>
    <property type="project" value="InterPro"/>
</dbReference>
<dbReference type="InterPro" id="IPR036575">
    <property type="entry name" value="TFIIS_cen_dom_sf"/>
</dbReference>
<feature type="domain" description="TFIIS-type" evidence="6">
    <location>
        <begin position="295"/>
        <end position="335"/>
    </location>
</feature>
<evidence type="ECO:0000313" key="9">
    <source>
        <dbReference type="Proteomes" id="UP000008311"/>
    </source>
</evidence>
<evidence type="ECO:0000256" key="2">
    <source>
        <dbReference type="ARBA" id="ARBA00022771"/>
    </source>
</evidence>
<dbReference type="PANTHER" id="PTHR11477">
    <property type="entry name" value="TRANSCRIPTION FACTOR S-II ZINC FINGER DOMAIN-CONTAINING PROTEIN"/>
    <property type="match status" value="1"/>
</dbReference>
<feature type="domain" description="TFIIS central" evidence="7">
    <location>
        <begin position="172"/>
        <end position="292"/>
    </location>
</feature>
<dbReference type="InterPro" id="IPR001222">
    <property type="entry name" value="Znf_TFIIS"/>
</dbReference>
<organism evidence="8 9">
    <name type="scientific">Ricinus communis</name>
    <name type="common">Castor bean</name>
    <dbReference type="NCBI Taxonomy" id="3988"/>
    <lineage>
        <taxon>Eukaryota</taxon>
        <taxon>Viridiplantae</taxon>
        <taxon>Streptophyta</taxon>
        <taxon>Embryophyta</taxon>
        <taxon>Tracheophyta</taxon>
        <taxon>Spermatophyta</taxon>
        <taxon>Magnoliopsida</taxon>
        <taxon>eudicotyledons</taxon>
        <taxon>Gunneridae</taxon>
        <taxon>Pentapetalae</taxon>
        <taxon>rosids</taxon>
        <taxon>fabids</taxon>
        <taxon>Malpighiales</taxon>
        <taxon>Euphorbiaceae</taxon>
        <taxon>Acalyphoideae</taxon>
        <taxon>Acalypheae</taxon>
        <taxon>Ricinus</taxon>
    </lineage>
</organism>
<feature type="region of interest" description="Disordered" evidence="5">
    <location>
        <begin position="152"/>
        <end position="171"/>
    </location>
</feature>
<dbReference type="GO" id="GO:0006351">
    <property type="term" value="P:DNA-templated transcription"/>
    <property type="evidence" value="ECO:0007669"/>
    <property type="project" value="InterPro"/>
</dbReference>